<reference evidence="1" key="1">
    <citation type="submission" date="2015-12" db="EMBL/GenBank/DDBJ databases">
        <title>Update maize B73 reference genome by single molecule sequencing technologies.</title>
        <authorList>
            <consortium name="Maize Genome Sequencing Project"/>
            <person name="Ware D."/>
        </authorList>
    </citation>
    <scope>NUCLEOTIDE SEQUENCE [LARGE SCALE GENOMIC DNA]</scope>
    <source>
        <tissue evidence="1">Seedling</tissue>
    </source>
</reference>
<keyword evidence="1" id="KW-0067">ATP-binding</keyword>
<dbReference type="ExpressionAtlas" id="A0A1D6JW05">
    <property type="expression patterns" value="baseline and differential"/>
</dbReference>
<gene>
    <name evidence="1" type="ORF">ZEAMMB73_Zm00001d028414</name>
</gene>
<dbReference type="GO" id="GO:0005524">
    <property type="term" value="F:ATP binding"/>
    <property type="evidence" value="ECO:0007669"/>
    <property type="project" value="UniProtKB-KW"/>
</dbReference>
<keyword evidence="1" id="KW-0378">Hydrolase</keyword>
<accession>A0A1D6JW05</accession>
<dbReference type="PROSITE" id="PS51903">
    <property type="entry name" value="CLP_R"/>
    <property type="match status" value="1"/>
</dbReference>
<sequence>MFYFSPMHPPLTEAAQRALDWAVNEKLKSGEDGEVNANHLLLGIWSDDESAGHKILYSLGFDDVKASLLAKTADEEAAMSPR</sequence>
<dbReference type="AlphaFoldDB" id="A0A1D6JW05"/>
<dbReference type="GO" id="GO:0006508">
    <property type="term" value="P:proteolysis"/>
    <property type="evidence" value="ECO:0007669"/>
    <property type="project" value="UniProtKB-KW"/>
</dbReference>
<keyword evidence="1" id="KW-0547">Nucleotide-binding</keyword>
<dbReference type="GO" id="GO:0008233">
    <property type="term" value="F:peptidase activity"/>
    <property type="evidence" value="ECO:0007669"/>
    <property type="project" value="UniProtKB-KW"/>
</dbReference>
<organism evidence="1">
    <name type="scientific">Zea mays</name>
    <name type="common">Maize</name>
    <dbReference type="NCBI Taxonomy" id="4577"/>
    <lineage>
        <taxon>Eukaryota</taxon>
        <taxon>Viridiplantae</taxon>
        <taxon>Streptophyta</taxon>
        <taxon>Embryophyta</taxon>
        <taxon>Tracheophyta</taxon>
        <taxon>Spermatophyta</taxon>
        <taxon>Magnoliopsida</taxon>
        <taxon>Liliopsida</taxon>
        <taxon>Poales</taxon>
        <taxon>Poaceae</taxon>
        <taxon>PACMAD clade</taxon>
        <taxon>Panicoideae</taxon>
        <taxon>Andropogonodae</taxon>
        <taxon>Andropogoneae</taxon>
        <taxon>Tripsacinae</taxon>
        <taxon>Zea</taxon>
    </lineage>
</organism>
<dbReference type="PANTHER" id="PTHR47016">
    <property type="entry name" value="ATP-DEPENDENT CLP PROTEASE ATP-BINDING SUBUNIT CLPT1, CHLOROPLASTIC"/>
    <property type="match status" value="1"/>
</dbReference>
<dbReference type="EMBL" id="CM007647">
    <property type="protein sequence ID" value="ONL95952.1"/>
    <property type="molecule type" value="Genomic_DNA"/>
</dbReference>
<dbReference type="InterPro" id="IPR044217">
    <property type="entry name" value="CLPT1/2"/>
</dbReference>
<dbReference type="InterPro" id="IPR004176">
    <property type="entry name" value="Clp_R_N"/>
</dbReference>
<proteinExistence type="predicted"/>
<keyword evidence="1" id="KW-0645">Protease</keyword>
<dbReference type="Gene3D" id="1.10.1780.10">
    <property type="entry name" value="Clp, N-terminal domain"/>
    <property type="match status" value="1"/>
</dbReference>
<evidence type="ECO:0000313" key="1">
    <source>
        <dbReference type="EMBL" id="ONL95952.1"/>
    </source>
</evidence>
<dbReference type="InterPro" id="IPR036628">
    <property type="entry name" value="Clp_N_dom_sf"/>
</dbReference>
<name>A0A1D6JW05_MAIZE</name>
<dbReference type="PANTHER" id="PTHR47016:SF1">
    <property type="entry name" value="ATP-DEPENDENT CLP PROTEASE ATP-BINDING SUBUNIT CLPT1, CHLOROPLASTIC"/>
    <property type="match status" value="1"/>
</dbReference>
<protein>
    <submittedName>
        <fullName evidence="1">ATP-dependent Clp protease ATP-binding subunit CLPT1 chloroplastic</fullName>
    </submittedName>
</protein>